<dbReference type="SUPFAM" id="SSF50156">
    <property type="entry name" value="PDZ domain-like"/>
    <property type="match status" value="1"/>
</dbReference>
<keyword evidence="3" id="KW-1185">Reference proteome</keyword>
<evidence type="ECO:0000313" key="2">
    <source>
        <dbReference type="EMBL" id="KAF0741355.1"/>
    </source>
</evidence>
<feature type="region of interest" description="Disordered" evidence="1">
    <location>
        <begin position="96"/>
        <end position="122"/>
    </location>
</feature>
<sequence length="426" mass="47891">MTSTVQAVVDAVAEDSVDAVIDRFSGEMKDTLAKLEPVISVGIPLTSDQVDEDDEVNALEDFSMNLPQLINRMKEMVELMEKNTKIYESLKANAGSLHRADSTSSSEGDDDDNHDSRQSLWLNDAGRQSTYLPRDSTYMMRESHRAASTSWRASVFESSTAPLRSSTSMSAPDSFSGSERQSFSFSESFKRVPVGRNMKPISSRVRLDVPGNDRPVPVQARRIDYSVKWSRGDLGISLNNFTKDRRGFQISSLEQSAQCFTAGISNARLGDLLVFINHHDVEHLPCDQIKDILLRMPRPLELSFRSNPNTVTSPSSAKKFQANQRIFEEAADDVAPHLVLPEAPLKDPVARTTDSTVNESVYNEELEDWLRRQDEMHSDLVLLLTETIHRCESLQEDNFDQLQKMMERAMRRRASSAAFRPPVADV</sequence>
<reference evidence="2 3" key="1">
    <citation type="submission" date="2019-07" db="EMBL/GenBank/DDBJ databases">
        <title>Genomics analysis of Aphanomyces spp. identifies a new class of oomycete effector associated with host adaptation.</title>
        <authorList>
            <person name="Gaulin E."/>
        </authorList>
    </citation>
    <scope>NUCLEOTIDE SEQUENCE [LARGE SCALE GENOMIC DNA]</scope>
    <source>
        <strain evidence="2 3">ATCC 201684</strain>
    </source>
</reference>
<dbReference type="InterPro" id="IPR036034">
    <property type="entry name" value="PDZ_sf"/>
</dbReference>
<evidence type="ECO:0000256" key="1">
    <source>
        <dbReference type="SAM" id="MobiDB-lite"/>
    </source>
</evidence>
<organism evidence="2 3">
    <name type="scientific">Aphanomyces euteiches</name>
    <dbReference type="NCBI Taxonomy" id="100861"/>
    <lineage>
        <taxon>Eukaryota</taxon>
        <taxon>Sar</taxon>
        <taxon>Stramenopiles</taxon>
        <taxon>Oomycota</taxon>
        <taxon>Saprolegniomycetes</taxon>
        <taxon>Saprolegniales</taxon>
        <taxon>Verrucalvaceae</taxon>
        <taxon>Aphanomyces</taxon>
    </lineage>
</organism>
<dbReference type="EMBL" id="VJMJ01000037">
    <property type="protein sequence ID" value="KAF0741355.1"/>
    <property type="molecule type" value="Genomic_DNA"/>
</dbReference>
<dbReference type="Proteomes" id="UP000481153">
    <property type="component" value="Unassembled WGS sequence"/>
</dbReference>
<proteinExistence type="predicted"/>
<evidence type="ECO:0000313" key="3">
    <source>
        <dbReference type="Proteomes" id="UP000481153"/>
    </source>
</evidence>
<comment type="caution">
    <text evidence="2">The sequence shown here is derived from an EMBL/GenBank/DDBJ whole genome shotgun (WGS) entry which is preliminary data.</text>
</comment>
<evidence type="ECO:0008006" key="4">
    <source>
        <dbReference type="Google" id="ProtNLM"/>
    </source>
</evidence>
<gene>
    <name evidence="2" type="ORF">Ae201684_003466</name>
</gene>
<protein>
    <recommendedName>
        <fullName evidence="4">PDZ domain-containing protein</fullName>
    </recommendedName>
</protein>
<accession>A0A6G0XLW5</accession>
<dbReference type="AlphaFoldDB" id="A0A6G0XLW5"/>
<name>A0A6G0XLW5_9STRA</name>
<dbReference type="VEuPathDB" id="FungiDB:AeMF1_016715"/>